<evidence type="ECO:0000313" key="2">
    <source>
        <dbReference type="Proteomes" id="UP000823904"/>
    </source>
</evidence>
<accession>A0A9D2PEB4</accession>
<evidence type="ECO:0000313" key="1">
    <source>
        <dbReference type="EMBL" id="HJC49097.1"/>
    </source>
</evidence>
<dbReference type="EMBL" id="DWWD01000005">
    <property type="protein sequence ID" value="HJC49097.1"/>
    <property type="molecule type" value="Genomic_DNA"/>
</dbReference>
<proteinExistence type="predicted"/>
<dbReference type="AlphaFoldDB" id="A0A9D2PEB4"/>
<comment type="caution">
    <text evidence="1">The sequence shown here is derived from an EMBL/GenBank/DDBJ whole genome shotgun (WGS) entry which is preliminary data.</text>
</comment>
<reference evidence="1" key="2">
    <citation type="submission" date="2021-04" db="EMBL/GenBank/DDBJ databases">
        <authorList>
            <person name="Gilroy R."/>
        </authorList>
    </citation>
    <scope>NUCLEOTIDE SEQUENCE</scope>
    <source>
        <strain evidence="1">ChiSjej3B21-8574</strain>
    </source>
</reference>
<protein>
    <submittedName>
        <fullName evidence="1">Uncharacterized protein</fullName>
    </submittedName>
</protein>
<gene>
    <name evidence="1" type="ORF">H9754_00720</name>
</gene>
<reference evidence="1" key="1">
    <citation type="journal article" date="2021" name="PeerJ">
        <title>Extensive microbial diversity within the chicken gut microbiome revealed by metagenomics and culture.</title>
        <authorList>
            <person name="Gilroy R."/>
            <person name="Ravi A."/>
            <person name="Getino M."/>
            <person name="Pursley I."/>
            <person name="Horton D.L."/>
            <person name="Alikhan N.F."/>
            <person name="Baker D."/>
            <person name="Gharbi K."/>
            <person name="Hall N."/>
            <person name="Watson M."/>
            <person name="Adriaenssens E.M."/>
            <person name="Foster-Nyarko E."/>
            <person name="Jarju S."/>
            <person name="Secka A."/>
            <person name="Antonio M."/>
            <person name="Oren A."/>
            <person name="Chaudhuri R.R."/>
            <person name="La Ragione R."/>
            <person name="Hildebrand F."/>
            <person name="Pallen M.J."/>
        </authorList>
    </citation>
    <scope>NUCLEOTIDE SEQUENCE</scope>
    <source>
        <strain evidence="1">ChiSjej3B21-8574</strain>
    </source>
</reference>
<name>A0A9D2PEB4_9FIRM</name>
<dbReference type="Proteomes" id="UP000823904">
    <property type="component" value="Unassembled WGS sequence"/>
</dbReference>
<sequence>MSNDLISRKALLKELREIMDEPHNTMFLMGIGAAVSIVEHRETAFDKEKVIGELKEQIELVSYNPIMSGIYIKKDRALDIVEKGGVE</sequence>
<organism evidence="1 2">
    <name type="scientific">Candidatus Anaerostipes avistercoris</name>
    <dbReference type="NCBI Taxonomy" id="2838462"/>
    <lineage>
        <taxon>Bacteria</taxon>
        <taxon>Bacillati</taxon>
        <taxon>Bacillota</taxon>
        <taxon>Clostridia</taxon>
        <taxon>Lachnospirales</taxon>
        <taxon>Lachnospiraceae</taxon>
        <taxon>Anaerostipes</taxon>
    </lineage>
</organism>